<gene>
    <name evidence="1" type="ORF">AAV35_002350</name>
    <name evidence="2" type="ORF">MJ3_08506</name>
</gene>
<evidence type="ECO:0000313" key="2">
    <source>
        <dbReference type="EMBL" id="EKE31401.1"/>
    </source>
</evidence>
<dbReference type="STRING" id="1230341.AAV35_002350"/>
<name>K2FK19_9BACI</name>
<evidence type="ECO:0000313" key="4">
    <source>
        <dbReference type="Proteomes" id="UP000092654"/>
    </source>
</evidence>
<keyword evidence="3" id="KW-1185">Reference proteome</keyword>
<dbReference type="AlphaFoldDB" id="K2FK19"/>
<dbReference type="Proteomes" id="UP000092654">
    <property type="component" value="Chromosome"/>
</dbReference>
<dbReference type="EMBL" id="CP011361">
    <property type="protein sequence ID" value="AKG03742.1"/>
    <property type="molecule type" value="Genomic_DNA"/>
</dbReference>
<accession>K2FK19</accession>
<reference evidence="2 3" key="1">
    <citation type="journal article" date="2012" name="J. Bacteriol.">
        <title>Draft Genome Sequence of Salimicrobium sp. Strain MJ3, Isolated from Myulchi-Jeot, Korean Fermented Seafood.</title>
        <authorList>
            <person name="Lee S.H."/>
            <person name="Jung J.Y."/>
            <person name="Jeon C.O."/>
        </authorList>
    </citation>
    <scope>NUCLEOTIDE SEQUENCE [LARGE SCALE GENOMIC DNA]</scope>
    <source>
        <strain evidence="2 3">MJ3</strain>
    </source>
</reference>
<dbReference type="Proteomes" id="UP000011746">
    <property type="component" value="Unassembled WGS sequence"/>
</dbReference>
<evidence type="ECO:0000313" key="1">
    <source>
        <dbReference type="EMBL" id="AKG03742.1"/>
    </source>
</evidence>
<dbReference type="EMBL" id="AMPQ01000010">
    <property type="protein sequence ID" value="EKE31401.1"/>
    <property type="molecule type" value="Genomic_DNA"/>
</dbReference>
<reference evidence="4" key="2">
    <citation type="submission" date="2015-06" db="EMBL/GenBank/DDBJ databases">
        <title>Salimicrobium jeotgali MJ3, isolated from Myulchi jeot, a traditional Korean fermented seafood.</title>
        <authorList>
            <person name="Kim K.H."/>
            <person name="Jeon C.O."/>
            <person name="Jin H.M."/>
        </authorList>
    </citation>
    <scope>NUCLEOTIDE SEQUENCE [LARGE SCALE GENOMIC DNA]</scope>
    <source>
        <strain evidence="4">MJ3</strain>
    </source>
</reference>
<evidence type="ECO:0000313" key="3">
    <source>
        <dbReference type="Proteomes" id="UP000011746"/>
    </source>
</evidence>
<dbReference type="KEGG" id="sje:AAV35_002350"/>
<reference evidence="1" key="3">
    <citation type="submission" date="2016-11" db="EMBL/GenBank/DDBJ databases">
        <title>Salimicrobium jeotgali MJ3, isolated from Myulchi jeot, a traditional Korean fermented seafood.</title>
        <authorList>
            <person name="Kim K.H."/>
            <person name="Jeon C.O."/>
            <person name="Jin H.M."/>
        </authorList>
    </citation>
    <scope>NUCLEOTIDE SEQUENCE</scope>
    <source>
        <strain evidence="1">MJ3</strain>
    </source>
</reference>
<sequence length="76" mass="8819">MSAESSPEAWNRAVQLPFSCPKVTKQRESLPSERLVRHEGHDYGRNVTFSEKISTRRARFMLRTAEILSQRGKFPK</sequence>
<protein>
    <submittedName>
        <fullName evidence="2">Uncharacterized protein</fullName>
    </submittedName>
</protein>
<proteinExistence type="predicted"/>
<organism evidence="2 3">
    <name type="scientific">Salimicrobium jeotgali</name>
    <dbReference type="NCBI Taxonomy" id="1230341"/>
    <lineage>
        <taxon>Bacteria</taxon>
        <taxon>Bacillati</taxon>
        <taxon>Bacillota</taxon>
        <taxon>Bacilli</taxon>
        <taxon>Bacillales</taxon>
        <taxon>Bacillaceae</taxon>
        <taxon>Salimicrobium</taxon>
    </lineage>
</organism>